<reference evidence="1" key="1">
    <citation type="submission" date="2019-11" db="EMBL/GenBank/DDBJ databases">
        <title>Nori genome reveals adaptations in red seaweeds to the harsh intertidal environment.</title>
        <authorList>
            <person name="Wang D."/>
            <person name="Mao Y."/>
        </authorList>
    </citation>
    <scope>NUCLEOTIDE SEQUENCE</scope>
    <source>
        <tissue evidence="1">Gametophyte</tissue>
    </source>
</reference>
<name>A0ACC3CJB1_PYRYE</name>
<dbReference type="EMBL" id="CM020620">
    <property type="protein sequence ID" value="KAK1869832.1"/>
    <property type="molecule type" value="Genomic_DNA"/>
</dbReference>
<comment type="caution">
    <text evidence="1">The sequence shown here is derived from an EMBL/GenBank/DDBJ whole genome shotgun (WGS) entry which is preliminary data.</text>
</comment>
<evidence type="ECO:0000313" key="1">
    <source>
        <dbReference type="EMBL" id="KAK1869832.1"/>
    </source>
</evidence>
<evidence type="ECO:0000313" key="2">
    <source>
        <dbReference type="Proteomes" id="UP000798662"/>
    </source>
</evidence>
<organism evidence="1 2">
    <name type="scientific">Pyropia yezoensis</name>
    <name type="common">Susabi-nori</name>
    <name type="synonym">Porphyra yezoensis</name>
    <dbReference type="NCBI Taxonomy" id="2788"/>
    <lineage>
        <taxon>Eukaryota</taxon>
        <taxon>Rhodophyta</taxon>
        <taxon>Bangiophyceae</taxon>
        <taxon>Bangiales</taxon>
        <taxon>Bangiaceae</taxon>
        <taxon>Pyropia</taxon>
    </lineage>
</organism>
<gene>
    <name evidence="1" type="ORF">I4F81_012297</name>
</gene>
<accession>A0ACC3CJB1</accession>
<dbReference type="Proteomes" id="UP000798662">
    <property type="component" value="Chromosome 3"/>
</dbReference>
<keyword evidence="2" id="KW-1185">Reference proteome</keyword>
<proteinExistence type="predicted"/>
<protein>
    <submittedName>
        <fullName evidence="1">Uncharacterized protein</fullName>
    </submittedName>
</protein>
<sequence length="690" mass="71875">MEAAIKDGQAVTVLRLISEDAEAVRRPLDAEGNTPVHVAAANGQHACIRALADVGASMDARNVAGKTPIQLAAESAHPFTTATLLTLGVNPAEMANDLGWTPLHLAVWAGDEAQVATLLREATDRAKRDLFGWTPLHVAALAGREALVSELLQAVPASEVIRSVDPSPQHKCVDGDAASAATGRNITAAHNTASVNNGTLNVTTGNAHGATEQLLIDQGADIAAADKTGSTALHHAAWNGHGTAVEVLVDKGLDVSAVNQDGWTVLHHASWNGHGAVVEVLVDKGADVSAIDKDGCTALHRAAWNGHGAVVEVLVDKGVDVSAVDKGGWTALHAAAWNGHGAVVKQLLDMKADGLAVSLCGSSSAFFASQHGHVEALEAIREIDGFTDVPNCIGHSAVHAAAMFDQVDVLRSLLPSATSSEGESRASVDACLSAQPASGRADQTARGSPSVAASTCRFGNTPLHLAAGGGRGGAAKYLLSHSGVDVDAENASRQTPLHLASEFGHAEMVHLLVKHKANVNKRDARGTSALHMAAISQQYEAVTALLKIKAPVSARDLDGYTPLHYAVLAPSSDPPDVVPDAVSIKFRDEVMRVANRLIDNGGRVYVLSALWLSRGTSPLSIAWTRWGYLTAWELLRRRLRFIWTNRFTARGGNNPSEGTSLSQVLVDEGTPPESPEGLPANGSASGSIAG</sequence>